<sequence>MNQKNVEMDAHAAAPPSVRRLYRHYNKLPPGSLPPSQVLDFGDANVDASGDGLRVVDRLPRDRLNAVYAAFLDGTSGSRDGDCTKDVKVYEHASIPGLRVLPGLLPPVVQRALLSRLLLRDLSNPAHKTNIHLHYSVPPIDPPSSSFFDLPPSTVFAPHDPLVHKPLVLRDVLCKKLRWMTLGGQYNWTTKRYPDTPPVPFPKDIKDLVRGIFPSIDPQAAICNAYSPGDALAPHRDVSEAADTDLISLSIGCDALFLISLSPNDAVVAEDPPPDQSLTGQSSNQPSQKRRRKKVEMGPPPPLDEYTLVIKIRSGDALVMGGDSRWAWHGVPQVLPDTCPEYLSEWPSPDSSWAGWTGGKRVNLNVRQMFPRPDP</sequence>
<dbReference type="Gene3D" id="2.60.120.590">
    <property type="entry name" value="Alpha-ketoglutarate-dependent dioxygenase AlkB-like"/>
    <property type="match status" value="1"/>
</dbReference>
<keyword evidence="1 5" id="KW-0479">Metal-binding</keyword>
<feature type="compositionally biased region" description="Polar residues" evidence="6">
    <location>
        <begin position="276"/>
        <end position="287"/>
    </location>
</feature>
<dbReference type="PANTHER" id="PTHR16557">
    <property type="entry name" value="ALKYLATED DNA REPAIR PROTEIN ALKB-RELATED"/>
    <property type="match status" value="1"/>
</dbReference>
<accession>A0AAD6IPV0</accession>
<proteinExistence type="predicted"/>
<evidence type="ECO:0000256" key="6">
    <source>
        <dbReference type="SAM" id="MobiDB-lite"/>
    </source>
</evidence>
<dbReference type="EMBL" id="JAQGDS010000014">
    <property type="protein sequence ID" value="KAJ6256233.1"/>
    <property type="molecule type" value="Genomic_DNA"/>
</dbReference>
<feature type="binding site" evidence="5">
    <location>
        <position position="329"/>
    </location>
    <ligand>
        <name>Fe cation</name>
        <dbReference type="ChEBI" id="CHEBI:24875"/>
        <note>catalytic</note>
    </ligand>
</feature>
<evidence type="ECO:0000313" key="8">
    <source>
        <dbReference type="EMBL" id="KAJ6256233.1"/>
    </source>
</evidence>
<evidence type="ECO:0000256" key="3">
    <source>
        <dbReference type="ARBA" id="ARBA00023002"/>
    </source>
</evidence>
<reference evidence="8" key="1">
    <citation type="submission" date="2023-01" db="EMBL/GenBank/DDBJ databases">
        <title>The chitinases involved in constricting ring structure development in the nematode-trapping fungus Drechslerella dactyloides.</title>
        <authorList>
            <person name="Wang R."/>
            <person name="Zhang L."/>
            <person name="Tang P."/>
            <person name="Li S."/>
            <person name="Liang L."/>
        </authorList>
    </citation>
    <scope>NUCLEOTIDE SEQUENCE</scope>
    <source>
        <strain evidence="8">YMF1.00031</strain>
    </source>
</reference>
<evidence type="ECO:0000259" key="7">
    <source>
        <dbReference type="PROSITE" id="PS51471"/>
    </source>
</evidence>
<keyword evidence="2 8" id="KW-0223">Dioxygenase</keyword>
<keyword evidence="4 5" id="KW-0408">Iron</keyword>
<dbReference type="InterPro" id="IPR004574">
    <property type="entry name" value="Alkb"/>
</dbReference>
<dbReference type="InterPro" id="IPR037151">
    <property type="entry name" value="AlkB-like_sf"/>
</dbReference>
<evidence type="ECO:0000256" key="5">
    <source>
        <dbReference type="PIRSR" id="PIRSR604574-2"/>
    </source>
</evidence>
<keyword evidence="9" id="KW-1185">Reference proteome</keyword>
<dbReference type="GO" id="GO:0005634">
    <property type="term" value="C:nucleus"/>
    <property type="evidence" value="ECO:0007669"/>
    <property type="project" value="TreeGrafter"/>
</dbReference>
<evidence type="ECO:0000256" key="4">
    <source>
        <dbReference type="ARBA" id="ARBA00023004"/>
    </source>
</evidence>
<feature type="domain" description="Fe2OG dioxygenase" evidence="7">
    <location>
        <begin position="217"/>
        <end position="373"/>
    </location>
</feature>
<dbReference type="GO" id="GO:0005737">
    <property type="term" value="C:cytoplasm"/>
    <property type="evidence" value="ECO:0007669"/>
    <property type="project" value="TreeGrafter"/>
</dbReference>
<name>A0AAD6IPV0_DREDA</name>
<comment type="cofactor">
    <cofactor evidence="5">
        <name>Fe(2+)</name>
        <dbReference type="ChEBI" id="CHEBI:29033"/>
    </cofactor>
    <text evidence="5">Binds 1 Fe(2+) ion per subunit.</text>
</comment>
<feature type="binding site" evidence="5">
    <location>
        <position position="235"/>
    </location>
    <ligand>
        <name>Fe cation</name>
        <dbReference type="ChEBI" id="CHEBI:24875"/>
        <note>catalytic</note>
    </ligand>
</feature>
<dbReference type="Pfam" id="PF13532">
    <property type="entry name" value="2OG-FeII_Oxy_2"/>
    <property type="match status" value="1"/>
</dbReference>
<dbReference type="InterPro" id="IPR005123">
    <property type="entry name" value="Oxoglu/Fe-dep_dioxygenase_dom"/>
</dbReference>
<dbReference type="GO" id="GO:0046872">
    <property type="term" value="F:metal ion binding"/>
    <property type="evidence" value="ECO:0007669"/>
    <property type="project" value="UniProtKB-KW"/>
</dbReference>
<gene>
    <name evidence="8" type="ORF">Dda_9068</name>
</gene>
<comment type="caution">
    <text evidence="8">The sequence shown here is derived from an EMBL/GenBank/DDBJ whole genome shotgun (WGS) entry which is preliminary data.</text>
</comment>
<dbReference type="InterPro" id="IPR027450">
    <property type="entry name" value="AlkB-like"/>
</dbReference>
<dbReference type="SUPFAM" id="SSF51197">
    <property type="entry name" value="Clavaminate synthase-like"/>
    <property type="match status" value="1"/>
</dbReference>
<dbReference type="AlphaFoldDB" id="A0AAD6IPV0"/>
<organism evidence="8 9">
    <name type="scientific">Drechslerella dactyloides</name>
    <name type="common">Nematode-trapping fungus</name>
    <name type="synonym">Arthrobotrys dactyloides</name>
    <dbReference type="NCBI Taxonomy" id="74499"/>
    <lineage>
        <taxon>Eukaryota</taxon>
        <taxon>Fungi</taxon>
        <taxon>Dikarya</taxon>
        <taxon>Ascomycota</taxon>
        <taxon>Pezizomycotina</taxon>
        <taxon>Orbiliomycetes</taxon>
        <taxon>Orbiliales</taxon>
        <taxon>Orbiliaceae</taxon>
        <taxon>Drechslerella</taxon>
    </lineage>
</organism>
<evidence type="ECO:0000256" key="1">
    <source>
        <dbReference type="ARBA" id="ARBA00022723"/>
    </source>
</evidence>
<keyword evidence="3" id="KW-0560">Oxidoreductase</keyword>
<dbReference type="Proteomes" id="UP001221413">
    <property type="component" value="Unassembled WGS sequence"/>
</dbReference>
<feature type="region of interest" description="Disordered" evidence="6">
    <location>
        <begin position="268"/>
        <end position="302"/>
    </location>
</feature>
<protein>
    <submittedName>
        <fullName evidence="8">Alpha-ketoglutarate-dependent dioxygenase abh1</fullName>
    </submittedName>
</protein>
<dbReference type="PANTHER" id="PTHR16557:SF2">
    <property type="entry name" value="NUCLEIC ACID DIOXYGENASE ALKBH1"/>
    <property type="match status" value="1"/>
</dbReference>
<dbReference type="PROSITE" id="PS51471">
    <property type="entry name" value="FE2OG_OXY"/>
    <property type="match status" value="1"/>
</dbReference>
<evidence type="ECO:0000256" key="2">
    <source>
        <dbReference type="ARBA" id="ARBA00022964"/>
    </source>
</evidence>
<evidence type="ECO:0000313" key="9">
    <source>
        <dbReference type="Proteomes" id="UP001221413"/>
    </source>
</evidence>
<feature type="binding site" evidence="5">
    <location>
        <position position="237"/>
    </location>
    <ligand>
        <name>Fe cation</name>
        <dbReference type="ChEBI" id="CHEBI:24875"/>
        <note>catalytic</note>
    </ligand>
</feature>
<dbReference type="GO" id="GO:0051213">
    <property type="term" value="F:dioxygenase activity"/>
    <property type="evidence" value="ECO:0007669"/>
    <property type="project" value="UniProtKB-KW"/>
</dbReference>